<evidence type="ECO:0000313" key="2">
    <source>
        <dbReference type="Proteomes" id="UP000004079"/>
    </source>
</evidence>
<reference evidence="1 2" key="1">
    <citation type="submission" date="2009-11" db="EMBL/GenBank/DDBJ databases">
        <authorList>
            <person name="Weinstock G."/>
            <person name="Sodergren E."/>
            <person name="Clifton S."/>
            <person name="Fulton L."/>
            <person name="Fulton B."/>
            <person name="Courtney L."/>
            <person name="Fronick C."/>
            <person name="Harrison M."/>
            <person name="Strong C."/>
            <person name="Farmer C."/>
            <person name="Delahaunty K."/>
            <person name="Markovic C."/>
            <person name="Hall O."/>
            <person name="Minx P."/>
            <person name="Tomlinson C."/>
            <person name="Mitreva M."/>
            <person name="Nelson J."/>
            <person name="Hou S."/>
            <person name="Wollam A."/>
            <person name="Pepin K.H."/>
            <person name="Johnson M."/>
            <person name="Bhonagiri V."/>
            <person name="Nash W.E."/>
            <person name="Warren W."/>
            <person name="Chinwalla A."/>
            <person name="Mardis E.R."/>
            <person name="Wilson R.K."/>
        </authorList>
    </citation>
    <scope>NUCLEOTIDE SEQUENCE [LARGE SCALE GENOMIC DNA]</scope>
    <source>
        <strain evidence="1 2">F0302</strain>
    </source>
</reference>
<name>D1QSS7_9BACT</name>
<dbReference type="AlphaFoldDB" id="D1QSS7"/>
<proteinExistence type="predicted"/>
<dbReference type="Proteomes" id="UP000004079">
    <property type="component" value="Unassembled WGS sequence"/>
</dbReference>
<dbReference type="HOGENOM" id="CLU_2424488_0_0_10"/>
<gene>
    <name evidence="1" type="ORF">HMPREF0971_02038</name>
</gene>
<dbReference type="STRING" id="649760.HMPREF0971_02038"/>
<comment type="caution">
    <text evidence="1">The sequence shown here is derived from an EMBL/GenBank/DDBJ whole genome shotgun (WGS) entry which is preliminary data.</text>
</comment>
<evidence type="ECO:0000313" key="1">
    <source>
        <dbReference type="EMBL" id="EFB31758.1"/>
    </source>
</evidence>
<dbReference type="RefSeq" id="WP_004373829.1">
    <property type="nucleotide sequence ID" value="NZ_GG703886.1"/>
</dbReference>
<sequence length="91" mass="10244">MKVKDFERAIDALGTDVTIDEMKLCHSDVRQVNAHTDSLLIVWDECGKAFSANKNGEYWMFLTEGDDGNIVGRSGIPVSRDESFDLKFEKS</sequence>
<dbReference type="EMBL" id="ACUZ02000034">
    <property type="protein sequence ID" value="EFB31758.1"/>
    <property type="molecule type" value="Genomic_DNA"/>
</dbReference>
<accession>D1QSS7</accession>
<protein>
    <submittedName>
        <fullName evidence="1">Uncharacterized protein</fullName>
    </submittedName>
</protein>
<organism evidence="1 2">
    <name type="scientific">Segatella oris F0302</name>
    <dbReference type="NCBI Taxonomy" id="649760"/>
    <lineage>
        <taxon>Bacteria</taxon>
        <taxon>Pseudomonadati</taxon>
        <taxon>Bacteroidota</taxon>
        <taxon>Bacteroidia</taxon>
        <taxon>Bacteroidales</taxon>
        <taxon>Prevotellaceae</taxon>
        <taxon>Segatella</taxon>
    </lineage>
</organism>